<dbReference type="GO" id="GO:0016301">
    <property type="term" value="F:kinase activity"/>
    <property type="evidence" value="ECO:0007669"/>
    <property type="project" value="UniProtKB-KW"/>
</dbReference>
<keyword evidence="7 14" id="KW-0812">Transmembrane</keyword>
<dbReference type="InterPro" id="IPR004358">
    <property type="entry name" value="Sig_transdc_His_kin-like_C"/>
</dbReference>
<keyword evidence="4" id="KW-1003">Cell membrane</keyword>
<dbReference type="InterPro" id="IPR005467">
    <property type="entry name" value="His_kinase_dom"/>
</dbReference>
<proteinExistence type="predicted"/>
<name>A0ABX5EW71_9BACL</name>
<dbReference type="SUPFAM" id="SSF47384">
    <property type="entry name" value="Homodimeric domain of signal transducing histidine kinase"/>
    <property type="match status" value="1"/>
</dbReference>
<dbReference type="Pfam" id="PF00672">
    <property type="entry name" value="HAMP"/>
    <property type="match status" value="1"/>
</dbReference>
<evidence type="ECO:0000256" key="5">
    <source>
        <dbReference type="ARBA" id="ARBA00022553"/>
    </source>
</evidence>
<keyword evidence="13 14" id="KW-0472">Membrane</keyword>
<evidence type="ECO:0000256" key="14">
    <source>
        <dbReference type="SAM" id="Phobius"/>
    </source>
</evidence>
<evidence type="ECO:0000256" key="13">
    <source>
        <dbReference type="ARBA" id="ARBA00023136"/>
    </source>
</evidence>
<keyword evidence="8" id="KW-0547">Nucleotide-binding</keyword>
<comment type="subcellular location">
    <subcellularLocation>
        <location evidence="2">Cell membrane</location>
        <topology evidence="2">Multi-pass membrane protein</topology>
    </subcellularLocation>
</comment>
<dbReference type="CDD" id="cd00075">
    <property type="entry name" value="HATPase"/>
    <property type="match status" value="1"/>
</dbReference>
<evidence type="ECO:0000256" key="3">
    <source>
        <dbReference type="ARBA" id="ARBA00012438"/>
    </source>
</evidence>
<dbReference type="InterPro" id="IPR036890">
    <property type="entry name" value="HATPase_C_sf"/>
</dbReference>
<evidence type="ECO:0000256" key="8">
    <source>
        <dbReference type="ARBA" id="ARBA00022741"/>
    </source>
</evidence>
<reference evidence="17 18" key="1">
    <citation type="submission" date="2018-03" db="EMBL/GenBank/DDBJ databases">
        <title>Genomic Encyclopedia of Archaeal and Bacterial Type Strains, Phase II (KMG-II): from individual species to whole genera.</title>
        <authorList>
            <person name="Goeker M."/>
        </authorList>
    </citation>
    <scope>NUCLEOTIDE SEQUENCE [LARGE SCALE GENOMIC DNA]</scope>
    <source>
        <strain evidence="17 18">RHA1</strain>
    </source>
</reference>
<evidence type="ECO:0000313" key="18">
    <source>
        <dbReference type="Proteomes" id="UP000238836"/>
    </source>
</evidence>
<evidence type="ECO:0000256" key="10">
    <source>
        <dbReference type="ARBA" id="ARBA00022840"/>
    </source>
</evidence>
<dbReference type="SMART" id="SM00388">
    <property type="entry name" value="HisKA"/>
    <property type="match status" value="1"/>
</dbReference>
<dbReference type="Pfam" id="PF00512">
    <property type="entry name" value="HisKA"/>
    <property type="match status" value="1"/>
</dbReference>
<dbReference type="CDD" id="cd00082">
    <property type="entry name" value="HisKA"/>
    <property type="match status" value="1"/>
</dbReference>
<evidence type="ECO:0000256" key="9">
    <source>
        <dbReference type="ARBA" id="ARBA00022777"/>
    </source>
</evidence>
<keyword evidence="18" id="KW-1185">Reference proteome</keyword>
<keyword evidence="5" id="KW-0597">Phosphoprotein</keyword>
<organism evidence="17 18">
    <name type="scientific">Laceyella sediminis</name>
    <dbReference type="NCBI Taxonomy" id="573074"/>
    <lineage>
        <taxon>Bacteria</taxon>
        <taxon>Bacillati</taxon>
        <taxon>Bacillota</taxon>
        <taxon>Bacilli</taxon>
        <taxon>Bacillales</taxon>
        <taxon>Thermoactinomycetaceae</taxon>
        <taxon>Laceyella</taxon>
    </lineage>
</organism>
<dbReference type="EMBL" id="PVTZ01000001">
    <property type="protein sequence ID" value="PRZ17050.1"/>
    <property type="molecule type" value="Genomic_DNA"/>
</dbReference>
<keyword evidence="11 14" id="KW-1133">Transmembrane helix</keyword>
<evidence type="ECO:0000256" key="2">
    <source>
        <dbReference type="ARBA" id="ARBA00004651"/>
    </source>
</evidence>
<feature type="domain" description="Histidine kinase" evidence="15">
    <location>
        <begin position="134"/>
        <end position="346"/>
    </location>
</feature>
<dbReference type="Gene3D" id="6.10.340.10">
    <property type="match status" value="1"/>
</dbReference>
<dbReference type="SUPFAM" id="SSF55874">
    <property type="entry name" value="ATPase domain of HSP90 chaperone/DNA topoisomerase II/histidine kinase"/>
    <property type="match status" value="1"/>
</dbReference>
<comment type="catalytic activity">
    <reaction evidence="1">
        <text>ATP + protein L-histidine = ADP + protein N-phospho-L-histidine.</text>
        <dbReference type="EC" id="2.7.13.3"/>
    </reaction>
</comment>
<keyword evidence="12" id="KW-0902">Two-component regulatory system</keyword>
<dbReference type="InterPro" id="IPR003660">
    <property type="entry name" value="HAMP_dom"/>
</dbReference>
<accession>A0ABX5EW71</accession>
<dbReference type="SMART" id="SM00304">
    <property type="entry name" value="HAMP"/>
    <property type="match status" value="1"/>
</dbReference>
<protein>
    <recommendedName>
        <fullName evidence="3">histidine kinase</fullName>
        <ecNumber evidence="3">2.7.13.3</ecNumber>
    </recommendedName>
</protein>
<comment type="caution">
    <text evidence="17">The sequence shown here is derived from an EMBL/GenBank/DDBJ whole genome shotgun (WGS) entry which is preliminary data.</text>
</comment>
<feature type="transmembrane region" description="Helical" evidence="14">
    <location>
        <begin position="53"/>
        <end position="73"/>
    </location>
</feature>
<evidence type="ECO:0000256" key="6">
    <source>
        <dbReference type="ARBA" id="ARBA00022679"/>
    </source>
</evidence>
<dbReference type="InterPro" id="IPR050398">
    <property type="entry name" value="HssS/ArlS-like"/>
</dbReference>
<keyword evidence="9 17" id="KW-0418">Kinase</keyword>
<dbReference type="CDD" id="cd06225">
    <property type="entry name" value="HAMP"/>
    <property type="match status" value="1"/>
</dbReference>
<evidence type="ECO:0000259" key="15">
    <source>
        <dbReference type="PROSITE" id="PS50109"/>
    </source>
</evidence>
<dbReference type="SMART" id="SM00387">
    <property type="entry name" value="HATPase_c"/>
    <property type="match status" value="1"/>
</dbReference>
<evidence type="ECO:0000259" key="16">
    <source>
        <dbReference type="PROSITE" id="PS50885"/>
    </source>
</evidence>
<dbReference type="Gene3D" id="1.10.287.130">
    <property type="match status" value="1"/>
</dbReference>
<dbReference type="PANTHER" id="PTHR45528">
    <property type="entry name" value="SENSOR HISTIDINE KINASE CPXA"/>
    <property type="match status" value="1"/>
</dbReference>
<evidence type="ECO:0000256" key="1">
    <source>
        <dbReference type="ARBA" id="ARBA00000085"/>
    </source>
</evidence>
<dbReference type="Proteomes" id="UP000238836">
    <property type="component" value="Unassembled WGS sequence"/>
</dbReference>
<feature type="domain" description="HAMP" evidence="16">
    <location>
        <begin position="74"/>
        <end position="126"/>
    </location>
</feature>
<evidence type="ECO:0000256" key="12">
    <source>
        <dbReference type="ARBA" id="ARBA00023012"/>
    </source>
</evidence>
<sequence length="359" mass="41316">MQWKLILINVLVISVVIWLAGVSVKDFACLLVGQYHLVGEDKSRFFDSTMQFYLLRASLLAIVVASVIHYFFINRILVPLQKLVESTRLMTEGNYPKPLPVLSPDEIGRLTRDFNHLVFTLKKTEESRKQMLSDISHELRTPLTNLKGYLEALSSGILQGDQTLYHMLYQESIHLTELVEELHQLTIWEARKMKPLSFEKVDVQEFMENCLQNFKLELQNKEMKVHVSMTPETVWMDKDGMKQVLNNLLKNAIQYDVGRKLTVTGKSIDKKYIITITNIGQPIPEEMQPRIFEPFFRVDPSRQRHTGGSGLGLAIVKEIVEQHGGNVGLHSNKNEHSFWFSIQKVESAFDCHEAESRCV</sequence>
<dbReference type="PROSITE" id="PS50885">
    <property type="entry name" value="HAMP"/>
    <property type="match status" value="1"/>
</dbReference>
<dbReference type="InterPro" id="IPR003594">
    <property type="entry name" value="HATPase_dom"/>
</dbReference>
<evidence type="ECO:0000256" key="11">
    <source>
        <dbReference type="ARBA" id="ARBA00022989"/>
    </source>
</evidence>
<gene>
    <name evidence="17" type="ORF">CLV36_101141</name>
</gene>
<dbReference type="PANTHER" id="PTHR45528:SF1">
    <property type="entry name" value="SENSOR HISTIDINE KINASE CPXA"/>
    <property type="match status" value="1"/>
</dbReference>
<dbReference type="Gene3D" id="3.30.565.10">
    <property type="entry name" value="Histidine kinase-like ATPase, C-terminal domain"/>
    <property type="match status" value="1"/>
</dbReference>
<dbReference type="EC" id="2.7.13.3" evidence="3"/>
<dbReference type="InterPro" id="IPR036097">
    <property type="entry name" value="HisK_dim/P_sf"/>
</dbReference>
<evidence type="ECO:0000256" key="7">
    <source>
        <dbReference type="ARBA" id="ARBA00022692"/>
    </source>
</evidence>
<evidence type="ECO:0000313" key="17">
    <source>
        <dbReference type="EMBL" id="PRZ17050.1"/>
    </source>
</evidence>
<evidence type="ECO:0000256" key="4">
    <source>
        <dbReference type="ARBA" id="ARBA00022475"/>
    </source>
</evidence>
<feature type="transmembrane region" description="Helical" evidence="14">
    <location>
        <begin position="6"/>
        <end position="32"/>
    </location>
</feature>
<dbReference type="Pfam" id="PF02518">
    <property type="entry name" value="HATPase_c"/>
    <property type="match status" value="1"/>
</dbReference>
<keyword evidence="6" id="KW-0808">Transferase</keyword>
<dbReference type="PROSITE" id="PS50109">
    <property type="entry name" value="HIS_KIN"/>
    <property type="match status" value="1"/>
</dbReference>
<dbReference type="SUPFAM" id="SSF158472">
    <property type="entry name" value="HAMP domain-like"/>
    <property type="match status" value="1"/>
</dbReference>
<keyword evidence="10" id="KW-0067">ATP-binding</keyword>
<dbReference type="InterPro" id="IPR003661">
    <property type="entry name" value="HisK_dim/P_dom"/>
</dbReference>
<dbReference type="PRINTS" id="PR00344">
    <property type="entry name" value="BCTRLSENSOR"/>
</dbReference>